<evidence type="ECO:0000313" key="3">
    <source>
        <dbReference type="Proteomes" id="UP001189429"/>
    </source>
</evidence>
<dbReference type="Proteomes" id="UP001189429">
    <property type="component" value="Unassembled WGS sequence"/>
</dbReference>
<feature type="compositionally biased region" description="Polar residues" evidence="1">
    <location>
        <begin position="189"/>
        <end position="213"/>
    </location>
</feature>
<dbReference type="EMBL" id="CAUYUJ010016976">
    <property type="protein sequence ID" value="CAK0870586.1"/>
    <property type="molecule type" value="Genomic_DNA"/>
</dbReference>
<comment type="caution">
    <text evidence="2">The sequence shown here is derived from an EMBL/GenBank/DDBJ whole genome shotgun (WGS) entry which is preliminary data.</text>
</comment>
<evidence type="ECO:0000313" key="2">
    <source>
        <dbReference type="EMBL" id="CAK0870586.1"/>
    </source>
</evidence>
<protein>
    <submittedName>
        <fullName evidence="2">Uncharacterized protein</fullName>
    </submittedName>
</protein>
<proteinExistence type="predicted"/>
<organism evidence="2 3">
    <name type="scientific">Prorocentrum cordatum</name>
    <dbReference type="NCBI Taxonomy" id="2364126"/>
    <lineage>
        <taxon>Eukaryota</taxon>
        <taxon>Sar</taxon>
        <taxon>Alveolata</taxon>
        <taxon>Dinophyceae</taxon>
        <taxon>Prorocentrales</taxon>
        <taxon>Prorocentraceae</taxon>
        <taxon>Prorocentrum</taxon>
    </lineage>
</organism>
<feature type="region of interest" description="Disordered" evidence="1">
    <location>
        <begin position="189"/>
        <end position="310"/>
    </location>
</feature>
<sequence length="310" mass="34309">MRAWATLTSERRKETGGAAARRARRARACRAHVIRVLVRPRVQVRLRGAAVLVVPRSHAGGRQGEGSARCTTTSRPRRPRRRRRVAGASRPWWAATAWTPRGGPTSWPTTITRPRKARREGSTRATDPCTFGTTACRPRHSSRSRWRTLGPPRRCTPIAAALRARTSWLGTSTTRPSSARLAMATWTPIGSRSATGSPWRRCSSTRGLPGTTSASRPRPAAAGACAPWPRTSAPPRGRRGRPQPGALVLRRRGPQLGLLRPQEGRRPPARTRPARRQTAPCSRPPRPRLPGWPQRWRRPRARRSGRGGRG</sequence>
<feature type="non-terminal residue" evidence="2">
    <location>
        <position position="310"/>
    </location>
</feature>
<feature type="compositionally biased region" description="Basic residues" evidence="1">
    <location>
        <begin position="137"/>
        <end position="146"/>
    </location>
</feature>
<feature type="region of interest" description="Disordered" evidence="1">
    <location>
        <begin position="58"/>
        <end position="152"/>
    </location>
</feature>
<reference evidence="2" key="1">
    <citation type="submission" date="2023-10" db="EMBL/GenBank/DDBJ databases">
        <authorList>
            <person name="Chen Y."/>
            <person name="Shah S."/>
            <person name="Dougan E. K."/>
            <person name="Thang M."/>
            <person name="Chan C."/>
        </authorList>
    </citation>
    <scope>NUCLEOTIDE SEQUENCE [LARGE SCALE GENOMIC DNA]</scope>
</reference>
<name>A0ABN9VCY6_9DINO</name>
<feature type="compositionally biased region" description="Low complexity" evidence="1">
    <location>
        <begin position="214"/>
        <end position="230"/>
    </location>
</feature>
<feature type="compositionally biased region" description="Basic residues" evidence="1">
    <location>
        <begin position="75"/>
        <end position="85"/>
    </location>
</feature>
<feature type="compositionally biased region" description="Basic residues" evidence="1">
    <location>
        <begin position="295"/>
        <end position="310"/>
    </location>
</feature>
<gene>
    <name evidence="2" type="ORF">PCOR1329_LOCUS56653</name>
</gene>
<keyword evidence="3" id="KW-1185">Reference proteome</keyword>
<accession>A0ABN9VCY6</accession>
<evidence type="ECO:0000256" key="1">
    <source>
        <dbReference type="SAM" id="MobiDB-lite"/>
    </source>
</evidence>